<comment type="caution">
    <text evidence="2">The sequence shown here is derived from an EMBL/GenBank/DDBJ whole genome shotgun (WGS) entry which is preliminary data.</text>
</comment>
<dbReference type="GO" id="GO:0072380">
    <property type="term" value="C:TRC complex"/>
    <property type="evidence" value="ECO:0007669"/>
    <property type="project" value="TreeGrafter"/>
</dbReference>
<keyword evidence="3" id="KW-1185">Reference proteome</keyword>
<accession>A0A9P8TF30</accession>
<dbReference type="PANTHER" id="PTHR12875:SF0">
    <property type="entry name" value="GOLGI TO ER TRAFFIC PROTEIN 4 HOMOLOG"/>
    <property type="match status" value="1"/>
</dbReference>
<dbReference type="Gene3D" id="1.25.40.10">
    <property type="entry name" value="Tetratricopeptide repeat domain"/>
    <property type="match status" value="1"/>
</dbReference>
<protein>
    <recommendedName>
        <fullName evidence="4">Golgi to ER traffic protein 4</fullName>
    </recommendedName>
</protein>
<evidence type="ECO:0008006" key="4">
    <source>
        <dbReference type="Google" id="ProtNLM"/>
    </source>
</evidence>
<proteinExistence type="inferred from homology"/>
<sequence>MSEIEINVTNPKLRKTLERFKQRILENEIYEAHQTLRTIANRNVRTKSYNDAIDLLYHAAQILLKSSQPATGSDLTSYLIEIYNDASIKVSIESKSKLIQLISLFNSKEPTLKQVGIEAINWSIKFGDYKFGEPDLHHILGLKFLENNELVYEAERNLILGTNESFKPYVDLLWDWYLEDSNSNNISLYIQRIVLNYLSVENFKNAKEGLSILLQKFINKENSSINYEIIKQSNEDVFIFQDLKLLNFLQLLLFTIQSKDLQNYNRLIAHYNEDIQPINDNLQLIGEIYFGIKVQKQQSIFDMMGSLLK</sequence>
<dbReference type="GO" id="GO:0045048">
    <property type="term" value="P:protein insertion into ER membrane"/>
    <property type="evidence" value="ECO:0007669"/>
    <property type="project" value="InterPro"/>
</dbReference>
<name>A0A9P8TF30_9ASCO</name>
<dbReference type="PANTHER" id="PTHR12875">
    <property type="entry name" value="GOLGI TO ER TRAFFIC PROTEIN 4 HOMOLOG"/>
    <property type="match status" value="1"/>
</dbReference>
<reference evidence="2" key="1">
    <citation type="journal article" date="2021" name="Open Biol.">
        <title>Shared evolutionary footprints suggest mitochondrial oxidative damage underlies multiple complex I losses in fungi.</title>
        <authorList>
            <person name="Schikora-Tamarit M.A."/>
            <person name="Marcet-Houben M."/>
            <person name="Nosek J."/>
            <person name="Gabaldon T."/>
        </authorList>
    </citation>
    <scope>NUCLEOTIDE SEQUENCE</scope>
    <source>
        <strain evidence="2">CBS6341</strain>
    </source>
</reference>
<dbReference type="InterPro" id="IPR007317">
    <property type="entry name" value="GET4"/>
</dbReference>
<reference evidence="2" key="2">
    <citation type="submission" date="2021-01" db="EMBL/GenBank/DDBJ databases">
        <authorList>
            <person name="Schikora-Tamarit M.A."/>
        </authorList>
    </citation>
    <scope>NUCLEOTIDE SEQUENCE</scope>
    <source>
        <strain evidence="2">CBS6341</strain>
    </source>
</reference>
<dbReference type="InterPro" id="IPR011990">
    <property type="entry name" value="TPR-like_helical_dom_sf"/>
</dbReference>
<gene>
    <name evidence="2" type="ORF">WICMUC_001804</name>
</gene>
<dbReference type="Proteomes" id="UP000769528">
    <property type="component" value="Unassembled WGS sequence"/>
</dbReference>
<evidence type="ECO:0000313" key="2">
    <source>
        <dbReference type="EMBL" id="KAH3677223.1"/>
    </source>
</evidence>
<dbReference type="EMBL" id="JAEUBF010000544">
    <property type="protein sequence ID" value="KAH3677223.1"/>
    <property type="molecule type" value="Genomic_DNA"/>
</dbReference>
<evidence type="ECO:0000256" key="1">
    <source>
        <dbReference type="ARBA" id="ARBA00005351"/>
    </source>
</evidence>
<dbReference type="AlphaFoldDB" id="A0A9P8TF30"/>
<dbReference type="Pfam" id="PF04190">
    <property type="entry name" value="GET4"/>
    <property type="match status" value="1"/>
</dbReference>
<comment type="similarity">
    <text evidence="1">Belongs to the GET4 family.</text>
</comment>
<organism evidence="2 3">
    <name type="scientific">Wickerhamomyces mucosus</name>
    <dbReference type="NCBI Taxonomy" id="1378264"/>
    <lineage>
        <taxon>Eukaryota</taxon>
        <taxon>Fungi</taxon>
        <taxon>Dikarya</taxon>
        <taxon>Ascomycota</taxon>
        <taxon>Saccharomycotina</taxon>
        <taxon>Saccharomycetes</taxon>
        <taxon>Phaffomycetales</taxon>
        <taxon>Wickerhamomycetaceae</taxon>
        <taxon>Wickerhamomyces</taxon>
    </lineage>
</organism>
<evidence type="ECO:0000313" key="3">
    <source>
        <dbReference type="Proteomes" id="UP000769528"/>
    </source>
</evidence>
<dbReference type="OrthoDB" id="10252405at2759"/>